<evidence type="ECO:0000259" key="1">
    <source>
        <dbReference type="Pfam" id="PF13568"/>
    </source>
</evidence>
<dbReference type="InterPro" id="IPR025665">
    <property type="entry name" value="Beta-barrel_OMP_2"/>
</dbReference>
<dbReference type="RefSeq" id="WP_105472634.1">
    <property type="nucleotide sequence ID" value="NZ_PVEO01000001.1"/>
</dbReference>
<sequence length="210" mass="23750">MSKKYIIGLVLSIATLSVLQSQIKFKAGVNVGGQFSSLRGFDFEPNENFQLGPTVGVYLELGLNSKISIVTGINFERWKLKRDIAYYDGYGRNIGIENTEGYDFYNIPLLFRYKFGKNNDFFVEGGAFMNYFNKGRPNGVMSLFIVFEDYNFGPALGVGKIFTLNDKFDVALQLRNEFGLTNVNKYETWVSGNNILSNTIRLTASFSYTL</sequence>
<comment type="caution">
    <text evidence="2">The sequence shown here is derived from an EMBL/GenBank/DDBJ whole genome shotgun (WGS) entry which is preliminary data.</text>
</comment>
<proteinExistence type="predicted"/>
<dbReference type="InterPro" id="IPR011250">
    <property type="entry name" value="OMP/PagP_B-barrel"/>
</dbReference>
<reference evidence="2 3" key="1">
    <citation type="submission" date="2018-02" db="EMBL/GenBank/DDBJ databases">
        <title>Genomic Encyclopedia of Archaeal and Bacterial Type Strains, Phase II (KMG-II): from individual species to whole genera.</title>
        <authorList>
            <person name="Goeker M."/>
        </authorList>
    </citation>
    <scope>NUCLEOTIDE SEQUENCE [LARGE SCALE GENOMIC DNA]</scope>
    <source>
        <strain evidence="2 3">DSM 21165</strain>
    </source>
</reference>
<dbReference type="AlphaFoldDB" id="A0A362XBS9"/>
<dbReference type="SUPFAM" id="SSF56925">
    <property type="entry name" value="OMPA-like"/>
    <property type="match status" value="1"/>
</dbReference>
<organism evidence="2 3">
    <name type="scientific">Jejuia pallidilutea</name>
    <dbReference type="NCBI Taxonomy" id="504487"/>
    <lineage>
        <taxon>Bacteria</taxon>
        <taxon>Pseudomonadati</taxon>
        <taxon>Bacteroidota</taxon>
        <taxon>Flavobacteriia</taxon>
        <taxon>Flavobacteriales</taxon>
        <taxon>Flavobacteriaceae</taxon>
        <taxon>Jejuia</taxon>
    </lineage>
</organism>
<name>A0A362XBS9_9FLAO</name>
<dbReference type="EMBL" id="PVEO01000001">
    <property type="protein sequence ID" value="PQV51671.1"/>
    <property type="molecule type" value="Genomic_DNA"/>
</dbReference>
<feature type="domain" description="Outer membrane protein beta-barrel" evidence="1">
    <location>
        <begin position="21"/>
        <end position="183"/>
    </location>
</feature>
<dbReference type="Proteomes" id="UP000251545">
    <property type="component" value="Unassembled WGS sequence"/>
</dbReference>
<protein>
    <submittedName>
        <fullName evidence="2">Outer membrane protein with beta-barrel domain</fullName>
    </submittedName>
</protein>
<dbReference type="Pfam" id="PF13568">
    <property type="entry name" value="OMP_b-brl_2"/>
    <property type="match status" value="1"/>
</dbReference>
<evidence type="ECO:0000313" key="3">
    <source>
        <dbReference type="Proteomes" id="UP000251545"/>
    </source>
</evidence>
<gene>
    <name evidence="2" type="ORF">CLV33_101599</name>
</gene>
<accession>A0A362XBS9</accession>
<evidence type="ECO:0000313" key="2">
    <source>
        <dbReference type="EMBL" id="PQV51671.1"/>
    </source>
</evidence>